<keyword evidence="3" id="KW-1185">Reference proteome</keyword>
<evidence type="ECO:0000313" key="3">
    <source>
        <dbReference type="Proteomes" id="UP001197770"/>
    </source>
</evidence>
<name>A0ABS8GWW9_9FLAO</name>
<keyword evidence="1" id="KW-0812">Transmembrane</keyword>
<gene>
    <name evidence="2" type="ORF">LLW17_17485</name>
</gene>
<dbReference type="Proteomes" id="UP001197770">
    <property type="component" value="Unassembled WGS sequence"/>
</dbReference>
<feature type="transmembrane region" description="Helical" evidence="1">
    <location>
        <begin position="49"/>
        <end position="71"/>
    </location>
</feature>
<evidence type="ECO:0008006" key="4">
    <source>
        <dbReference type="Google" id="ProtNLM"/>
    </source>
</evidence>
<evidence type="ECO:0000256" key="1">
    <source>
        <dbReference type="SAM" id="Phobius"/>
    </source>
</evidence>
<dbReference type="RefSeq" id="WP_228231581.1">
    <property type="nucleotide sequence ID" value="NZ_JAJGMW010000032.1"/>
</dbReference>
<reference evidence="2 3" key="1">
    <citation type="submission" date="2021-11" db="EMBL/GenBank/DDBJ databases">
        <title>Seasonal and diel survey of microbial diversity of the Tyrrhenian coast.</title>
        <authorList>
            <person name="Gattoni G."/>
            <person name="Corral P."/>
        </authorList>
    </citation>
    <scope>NUCLEOTIDE SEQUENCE [LARGE SCALE GENOMIC DNA]</scope>
    <source>
        <strain evidence="2 3">Mr9</strain>
    </source>
</reference>
<dbReference type="EMBL" id="JAJGMW010000032">
    <property type="protein sequence ID" value="MCC4214521.1"/>
    <property type="molecule type" value="Genomic_DNA"/>
</dbReference>
<organism evidence="2 3">
    <name type="scientific">Leeuwenhoekiella parthenopeia</name>
    <dbReference type="NCBI Taxonomy" id="2890320"/>
    <lineage>
        <taxon>Bacteria</taxon>
        <taxon>Pseudomonadati</taxon>
        <taxon>Bacteroidota</taxon>
        <taxon>Flavobacteriia</taxon>
        <taxon>Flavobacteriales</taxon>
        <taxon>Flavobacteriaceae</taxon>
        <taxon>Leeuwenhoekiella</taxon>
    </lineage>
</organism>
<sequence length="157" mass="18262">MNKQLDSITFHHKKTPLMIRFFLGLLVLVCALIPIIVLTVVALNRKGLHIGIFLAFFLFWGLGFMILRIFLWNSFGKEILYLQKDKIIYLADYKYFRDARQEIEIEELEAEIVYSETTNGAGTLRLKNGKTTIDTVLETPLENLLNQLYKIQNVYNS</sequence>
<protein>
    <recommendedName>
        <fullName evidence="4">DUF304 domain-containing protein</fullName>
    </recommendedName>
</protein>
<keyword evidence="1" id="KW-1133">Transmembrane helix</keyword>
<accession>A0ABS8GWW9</accession>
<comment type="caution">
    <text evidence="2">The sequence shown here is derived from an EMBL/GenBank/DDBJ whole genome shotgun (WGS) entry which is preliminary data.</text>
</comment>
<keyword evidence="1" id="KW-0472">Membrane</keyword>
<evidence type="ECO:0000313" key="2">
    <source>
        <dbReference type="EMBL" id="MCC4214521.1"/>
    </source>
</evidence>
<feature type="transmembrane region" description="Helical" evidence="1">
    <location>
        <begin position="21"/>
        <end position="43"/>
    </location>
</feature>
<proteinExistence type="predicted"/>